<gene>
    <name evidence="10" type="ORF">ACFSQZ_06605</name>
</gene>
<keyword evidence="6 8" id="KW-1133">Transmembrane helix</keyword>
<evidence type="ECO:0000256" key="5">
    <source>
        <dbReference type="ARBA" id="ARBA00022985"/>
    </source>
</evidence>
<dbReference type="InterPro" id="IPR029044">
    <property type="entry name" value="Nucleotide-diphossugar_trans"/>
</dbReference>
<evidence type="ECO:0000256" key="7">
    <source>
        <dbReference type="ARBA" id="ARBA00023136"/>
    </source>
</evidence>
<dbReference type="CDD" id="cd04187">
    <property type="entry name" value="DPM1_like_bac"/>
    <property type="match status" value="1"/>
</dbReference>
<keyword evidence="1" id="KW-1003">Cell membrane</keyword>
<evidence type="ECO:0000256" key="8">
    <source>
        <dbReference type="SAM" id="Phobius"/>
    </source>
</evidence>
<dbReference type="SUPFAM" id="SSF53448">
    <property type="entry name" value="Nucleotide-diphospho-sugar transferases"/>
    <property type="match status" value="1"/>
</dbReference>
<protein>
    <submittedName>
        <fullName evidence="10">Glycosyltransferase family 2 protein</fullName>
        <ecNumber evidence="10">2.4.-.-</ecNumber>
    </submittedName>
</protein>
<feature type="transmembrane region" description="Helical" evidence="8">
    <location>
        <begin position="274"/>
        <end position="294"/>
    </location>
</feature>
<evidence type="ECO:0000256" key="3">
    <source>
        <dbReference type="ARBA" id="ARBA00022679"/>
    </source>
</evidence>
<dbReference type="PANTHER" id="PTHR48090:SF3">
    <property type="entry name" value="UNDECAPRENYL-PHOSPHATE 4-DEOXY-4-FORMAMIDO-L-ARABINOSE TRANSFERASE"/>
    <property type="match status" value="1"/>
</dbReference>
<dbReference type="Proteomes" id="UP001597297">
    <property type="component" value="Unassembled WGS sequence"/>
</dbReference>
<feature type="transmembrane region" description="Helical" evidence="8">
    <location>
        <begin position="247"/>
        <end position="268"/>
    </location>
</feature>
<keyword evidence="3 10" id="KW-0808">Transferase</keyword>
<dbReference type="RefSeq" id="WP_377095352.1">
    <property type="nucleotide sequence ID" value="NZ_JBHSJM010000001.1"/>
</dbReference>
<keyword evidence="2 10" id="KW-0328">Glycosyltransferase</keyword>
<dbReference type="Pfam" id="PF00535">
    <property type="entry name" value="Glycos_transf_2"/>
    <property type="match status" value="1"/>
</dbReference>
<evidence type="ECO:0000256" key="6">
    <source>
        <dbReference type="ARBA" id="ARBA00022989"/>
    </source>
</evidence>
<feature type="domain" description="Glycosyltransferase 2-like" evidence="9">
    <location>
        <begin position="14"/>
        <end position="175"/>
    </location>
</feature>
<evidence type="ECO:0000256" key="1">
    <source>
        <dbReference type="ARBA" id="ARBA00022475"/>
    </source>
</evidence>
<dbReference type="EC" id="2.4.-.-" evidence="10"/>
<keyword evidence="7 8" id="KW-0472">Membrane</keyword>
<dbReference type="InterPro" id="IPR001173">
    <property type="entry name" value="Glyco_trans_2-like"/>
</dbReference>
<dbReference type="InterPro" id="IPR050256">
    <property type="entry name" value="Glycosyltransferase_2"/>
</dbReference>
<dbReference type="GO" id="GO:0016757">
    <property type="term" value="F:glycosyltransferase activity"/>
    <property type="evidence" value="ECO:0007669"/>
    <property type="project" value="UniProtKB-KW"/>
</dbReference>
<dbReference type="PANTHER" id="PTHR48090">
    <property type="entry name" value="UNDECAPRENYL-PHOSPHATE 4-DEOXY-4-FORMAMIDO-L-ARABINOSE TRANSFERASE-RELATED"/>
    <property type="match status" value="1"/>
</dbReference>
<sequence>MNTFKFRKNQQFVSFIIPAMNEEATLETLYNGIKKQLELLDYDWEILFIDDGSTDSTWSVMELLAFRDREHVKAYRFPSNKGKADALALGYQVASGNIVFTMDADLQDDPQEIPRFIEALNEGSDIVTGWKRKRHDPWHKVLPSRVFNAVLSRVTGVKLHDHNCGFKAYKKEVVKSLPMYGDMHRMVPSLASFKGFKTTEIEVEHHARQHGVSKYGVERLIIGAIDTVTVGFLQRFRNCPMHFTGKIAAYLVLTAVALFSAAAVVSLIGGAGGILVILGALSSLSAVIVCMQGLMSENSVYRGMEEGRQFLLADIINGSVYIPAKQFSQDKVREADMLSA</sequence>
<name>A0ABW5E190_9BACT</name>
<evidence type="ECO:0000313" key="11">
    <source>
        <dbReference type="Proteomes" id="UP001597297"/>
    </source>
</evidence>
<keyword evidence="11" id="KW-1185">Reference proteome</keyword>
<keyword evidence="4 8" id="KW-0812">Transmembrane</keyword>
<reference evidence="11" key="1">
    <citation type="journal article" date="2019" name="Int. J. Syst. Evol. Microbiol.">
        <title>The Global Catalogue of Microorganisms (GCM) 10K type strain sequencing project: providing services to taxonomists for standard genome sequencing and annotation.</title>
        <authorList>
            <consortium name="The Broad Institute Genomics Platform"/>
            <consortium name="The Broad Institute Genome Sequencing Center for Infectious Disease"/>
            <person name="Wu L."/>
            <person name="Ma J."/>
        </authorList>
    </citation>
    <scope>NUCLEOTIDE SEQUENCE [LARGE SCALE GENOMIC DNA]</scope>
    <source>
        <strain evidence="11">JCM 16545</strain>
    </source>
</reference>
<keyword evidence="5" id="KW-0448">Lipopolysaccharide biosynthesis</keyword>
<evidence type="ECO:0000256" key="2">
    <source>
        <dbReference type="ARBA" id="ARBA00022676"/>
    </source>
</evidence>
<evidence type="ECO:0000259" key="9">
    <source>
        <dbReference type="Pfam" id="PF00535"/>
    </source>
</evidence>
<organism evidence="10 11">
    <name type="scientific">Rubritalea spongiae</name>
    <dbReference type="NCBI Taxonomy" id="430797"/>
    <lineage>
        <taxon>Bacteria</taxon>
        <taxon>Pseudomonadati</taxon>
        <taxon>Verrucomicrobiota</taxon>
        <taxon>Verrucomicrobiia</taxon>
        <taxon>Verrucomicrobiales</taxon>
        <taxon>Rubritaleaceae</taxon>
        <taxon>Rubritalea</taxon>
    </lineage>
</organism>
<dbReference type="Gene3D" id="3.90.550.10">
    <property type="entry name" value="Spore Coat Polysaccharide Biosynthesis Protein SpsA, Chain A"/>
    <property type="match status" value="1"/>
</dbReference>
<comment type="caution">
    <text evidence="10">The sequence shown here is derived from an EMBL/GenBank/DDBJ whole genome shotgun (WGS) entry which is preliminary data.</text>
</comment>
<accession>A0ABW5E190</accession>
<evidence type="ECO:0000313" key="10">
    <source>
        <dbReference type="EMBL" id="MFD2276131.1"/>
    </source>
</evidence>
<evidence type="ECO:0000256" key="4">
    <source>
        <dbReference type="ARBA" id="ARBA00022692"/>
    </source>
</evidence>
<dbReference type="EMBL" id="JBHUJC010000019">
    <property type="protein sequence ID" value="MFD2276131.1"/>
    <property type="molecule type" value="Genomic_DNA"/>
</dbReference>
<proteinExistence type="predicted"/>